<keyword evidence="1" id="KW-0472">Membrane</keyword>
<organism evidence="2 3">
    <name type="scientific">Hepatospora eriocheir</name>
    <dbReference type="NCBI Taxonomy" id="1081669"/>
    <lineage>
        <taxon>Eukaryota</taxon>
        <taxon>Fungi</taxon>
        <taxon>Fungi incertae sedis</taxon>
        <taxon>Microsporidia</taxon>
        <taxon>Hepatosporidae</taxon>
        <taxon>Hepatospora</taxon>
    </lineage>
</organism>
<protein>
    <submittedName>
        <fullName evidence="2">Uncharacterized protein</fullName>
    </submittedName>
</protein>
<accession>A0A1X0QD34</accession>
<keyword evidence="1" id="KW-1133">Transmembrane helix</keyword>
<feature type="transmembrane region" description="Helical" evidence="1">
    <location>
        <begin position="51"/>
        <end position="70"/>
    </location>
</feature>
<sequence>MSVYYRFKFRSIFSLFLLGLICDVSYFSYYFNKYPMINLLFSKRKRLIFNVRFLLKLILILLNNCCKLVLKYQ</sequence>
<evidence type="ECO:0000313" key="2">
    <source>
        <dbReference type="EMBL" id="ORD97700.1"/>
    </source>
</evidence>
<evidence type="ECO:0000256" key="1">
    <source>
        <dbReference type="SAM" id="Phobius"/>
    </source>
</evidence>
<dbReference type="AlphaFoldDB" id="A0A1X0QD34"/>
<keyword evidence="3" id="KW-1185">Reference proteome</keyword>
<dbReference type="EMBL" id="LVKB01000013">
    <property type="protein sequence ID" value="ORD97700.1"/>
    <property type="molecule type" value="Genomic_DNA"/>
</dbReference>
<name>A0A1X0QD34_9MICR</name>
<evidence type="ECO:0000313" key="3">
    <source>
        <dbReference type="Proteomes" id="UP000192356"/>
    </source>
</evidence>
<feature type="transmembrane region" description="Helical" evidence="1">
    <location>
        <begin position="12"/>
        <end position="31"/>
    </location>
</feature>
<comment type="caution">
    <text evidence="2">The sequence shown here is derived from an EMBL/GenBank/DDBJ whole genome shotgun (WGS) entry which is preliminary data.</text>
</comment>
<dbReference type="VEuPathDB" id="MicrosporidiaDB:HERIO_444"/>
<dbReference type="Proteomes" id="UP000192356">
    <property type="component" value="Unassembled WGS sequence"/>
</dbReference>
<gene>
    <name evidence="2" type="ORF">HERIO_444</name>
</gene>
<proteinExistence type="predicted"/>
<reference evidence="2 3" key="1">
    <citation type="journal article" date="2017" name="Environ. Microbiol.">
        <title>Decay of the glycolytic pathway and adaptation to intranuclear parasitism within Enterocytozoonidae microsporidia.</title>
        <authorList>
            <person name="Wiredu Boakye D."/>
            <person name="Jaroenlak P."/>
            <person name="Prachumwat A."/>
            <person name="Williams T.A."/>
            <person name="Bateman K.S."/>
            <person name="Itsathitphaisarn O."/>
            <person name="Sritunyalucksana K."/>
            <person name="Paszkiewicz K.H."/>
            <person name="Moore K.A."/>
            <person name="Stentiford G.D."/>
            <person name="Williams B.A."/>
        </authorList>
    </citation>
    <scope>NUCLEOTIDE SEQUENCE [LARGE SCALE GENOMIC DNA]</scope>
    <source>
        <strain evidence="2 3">GB1</strain>
    </source>
</reference>
<keyword evidence="1" id="KW-0812">Transmembrane</keyword>